<evidence type="ECO:0000259" key="1">
    <source>
        <dbReference type="Pfam" id="PF05943"/>
    </source>
</evidence>
<dbReference type="Proteomes" id="UP001301152">
    <property type="component" value="Unassembled WGS sequence"/>
</dbReference>
<dbReference type="InterPro" id="IPR044032">
    <property type="entry name" value="TssC1_C"/>
</dbReference>
<dbReference type="Pfam" id="PF05943">
    <property type="entry name" value="VipB"/>
    <property type="match status" value="1"/>
</dbReference>
<dbReference type="NCBIfam" id="TIGR03355">
    <property type="entry name" value="VI_chp_2"/>
    <property type="match status" value="1"/>
</dbReference>
<reference evidence="3 4" key="1">
    <citation type="submission" date="2022-11" db="EMBL/GenBank/DDBJ databases">
        <title>Genome sequencing of Acetobacter type strain.</title>
        <authorList>
            <person name="Heo J."/>
            <person name="Lee D."/>
            <person name="Han B.-H."/>
            <person name="Hong S.-B."/>
            <person name="Kwon S.-W."/>
        </authorList>
    </citation>
    <scope>NUCLEOTIDE SEQUENCE [LARGE SCALE GENOMIC DNA]</scope>
    <source>
        <strain evidence="3 4">KACC 21253</strain>
    </source>
</reference>
<protein>
    <submittedName>
        <fullName evidence="3">Type VI secretion system contractile sheath large subunit</fullName>
    </submittedName>
</protein>
<keyword evidence="4" id="KW-1185">Reference proteome</keyword>
<gene>
    <name evidence="3" type="primary">tssC</name>
    <name evidence="3" type="ORF">OQ497_04440</name>
</gene>
<name>A0ABT3QD43_9PROT</name>
<dbReference type="Pfam" id="PF18945">
    <property type="entry name" value="VipB_2"/>
    <property type="match status" value="1"/>
</dbReference>
<evidence type="ECO:0000313" key="4">
    <source>
        <dbReference type="Proteomes" id="UP001301152"/>
    </source>
</evidence>
<dbReference type="InterPro" id="IPR010269">
    <property type="entry name" value="T6SS_TssC-like"/>
</dbReference>
<dbReference type="InterPro" id="IPR044031">
    <property type="entry name" value="TssC1_N"/>
</dbReference>
<evidence type="ECO:0000259" key="2">
    <source>
        <dbReference type="Pfam" id="PF18945"/>
    </source>
</evidence>
<dbReference type="RefSeq" id="WP_173558989.1">
    <property type="nucleotide sequence ID" value="NZ_JAPIUZ010000001.1"/>
</dbReference>
<feature type="domain" description="TssC1 C-terminal" evidence="2">
    <location>
        <begin position="390"/>
        <end position="500"/>
    </location>
</feature>
<organism evidence="3 4">
    <name type="scientific">Acetobacter thailandicus</name>
    <dbReference type="NCBI Taxonomy" id="1502842"/>
    <lineage>
        <taxon>Bacteria</taxon>
        <taxon>Pseudomonadati</taxon>
        <taxon>Pseudomonadota</taxon>
        <taxon>Alphaproteobacteria</taxon>
        <taxon>Acetobacterales</taxon>
        <taxon>Acetobacteraceae</taxon>
        <taxon>Acetobacter</taxon>
    </lineage>
</organism>
<dbReference type="PANTHER" id="PTHR35565:SF3">
    <property type="entry name" value="TYPE VI SECRETION SYSTEM SHEATH PROTEIN TSSC1"/>
    <property type="match status" value="1"/>
</dbReference>
<evidence type="ECO:0000313" key="3">
    <source>
        <dbReference type="EMBL" id="MCX2563212.1"/>
    </source>
</evidence>
<sequence>MTEPASDSPPALRDTILSGRFVLQETGAESFIAFLSAPGYQGLKEWFSIDTLSQARHDPQLICDMIDYDITRIDRMLSTQLDIILHDESFQKLESAWRGLLWLTGGLSPESRVFVRMLSVSWPEICRDLQHAVDFDKSALFRLIYEKEFGQAGGEPFGLMVIDHEFRHTPPPRRPGAPPSTDDIAALNSLAGIAAAAFCPMVLGVSPVLFGVERFCDLATVVDLVASLKETDKRRWEMLRRQADARFLCACLPRVLARLPWGHDPARRDGFFYRERVVHNKERLWSSAAYAFASVVIRAQMTYNWPADIRGVPIGRTGGGLVPDLISEASATDRHQVWHYPPLDLQLSPGQERALSNEGFMPLVSLPFGPEACFSSVSSIARAQGGESAASVNHHLSLQMNMLLCVSRFAHYIKILGRSAIGSITSQDALQRRLQNWLMSYTNNSQHASEQTRARYPLIDSKVKVSEKPDNPGHFFCVVHLKPRYQLDQMNIAFSLTTELTGPAA</sequence>
<proteinExistence type="predicted"/>
<dbReference type="PANTHER" id="PTHR35565">
    <property type="entry name" value="CYTOPLASMIC PROTEIN-RELATED"/>
    <property type="match status" value="1"/>
</dbReference>
<feature type="domain" description="TssC1 N-terminal" evidence="1">
    <location>
        <begin position="69"/>
        <end position="380"/>
    </location>
</feature>
<comment type="caution">
    <text evidence="3">The sequence shown here is derived from an EMBL/GenBank/DDBJ whole genome shotgun (WGS) entry which is preliminary data.</text>
</comment>
<dbReference type="EMBL" id="JAPIUZ010000001">
    <property type="protein sequence ID" value="MCX2563212.1"/>
    <property type="molecule type" value="Genomic_DNA"/>
</dbReference>
<accession>A0ABT3QD43</accession>